<evidence type="ECO:0000313" key="1">
    <source>
        <dbReference type="EMBL" id="QKY78975.1"/>
    </source>
</evidence>
<keyword evidence="2" id="KW-1185">Reference proteome</keyword>
<accession>A0A7S5WUM4</accession>
<dbReference type="EMBL" id="MT498043">
    <property type="protein sequence ID" value="QKY78975.1"/>
    <property type="molecule type" value="Genomic_DNA"/>
</dbReference>
<reference evidence="1 2" key="1">
    <citation type="submission" date="2020-05" db="EMBL/GenBank/DDBJ databases">
        <authorList>
            <person name="Bohanan V.A."/>
            <person name="Brazelton B.R."/>
            <person name="Coffey L.M."/>
            <person name="Donovan A.R."/>
            <person name="Gales A.C."/>
            <person name="Glasscock A.J."/>
            <person name="Grill M."/>
            <person name="Harper M.C."/>
            <person name="Hollowell C.E."/>
            <person name="Liu T.Y."/>
            <person name="Mansour C."/>
            <person name="McDowell A.D."/>
            <person name="Miller T.E."/>
            <person name="Nash A.G."/>
            <person name="Seo J."/>
            <person name="Sherman Z.A."/>
            <person name="Albert R.M."/>
            <person name="Ayala A."/>
            <person name="Monti D.L."/>
            <person name="Garlena R.A."/>
            <person name="Russell D.A."/>
            <person name="Pope W.H."/>
            <person name="Jacobs-Sera D."/>
            <person name="Hatfull G.F."/>
        </authorList>
    </citation>
    <scope>NUCLEOTIDE SEQUENCE [LARGE SCALE GENOMIC DNA]</scope>
</reference>
<gene>
    <name evidence="1" type="primary">27</name>
    <name evidence="1" type="ORF">Jinkies_27</name>
</gene>
<dbReference type="Proteomes" id="UP000594363">
    <property type="component" value="Segment"/>
</dbReference>
<name>A0A7S5WUM4_9CAUD</name>
<evidence type="ECO:0000313" key="2">
    <source>
        <dbReference type="Proteomes" id="UP000594363"/>
    </source>
</evidence>
<evidence type="ECO:0008006" key="3">
    <source>
        <dbReference type="Google" id="ProtNLM"/>
    </source>
</evidence>
<protein>
    <recommendedName>
        <fullName evidence="3">Minor tail protein</fullName>
    </recommendedName>
</protein>
<proteinExistence type="predicted"/>
<organism evidence="1 2">
    <name type="scientific">Arthrobacter phage Jinkies</name>
    <dbReference type="NCBI Taxonomy" id="2743903"/>
    <lineage>
        <taxon>Viruses</taxon>
        <taxon>Duplodnaviria</taxon>
        <taxon>Heunggongvirae</taxon>
        <taxon>Uroviricota</taxon>
        <taxon>Caudoviricetes</taxon>
        <taxon>Berryhillviridae</taxon>
        <taxon>Jinkiesvirus</taxon>
        <taxon>Jinkiesvirus jinkies</taxon>
    </lineage>
</organism>
<sequence length="316" mass="32575">MTVIDTVRFLLKKYTSGGDPHPTRVEFNTMIDTIENNAAMYSQGITDAKPAAGKIGRFFFDTTAGVKRLWWDDGAGWNDLNPNGGGGGGAKVTPGVNGIEGTSARAARADHTHRLDLATNAAHGAMSATDKALLDTNTSAATGNALARRDANGRLSANTPTDPAHVVTKAYADGQLVQSADYTDAKVNAGATPTVLAPLPVGGYSITGDIFAENKGAFKEIKVDLNVTRTGADGLIPSGPGYANFGTVLPVGARGDSDPKYLPVSITSGAAGGTNAHATVFLNPSNGIMQIKGTSAFTFTTGALFSVNLTYLVPAE</sequence>